<feature type="domain" description="Cadherin" evidence="9">
    <location>
        <begin position="65"/>
        <end position="171"/>
    </location>
</feature>
<organism evidence="10">
    <name type="scientific">Drosophila rhopaloa</name>
    <name type="common">Fruit fly</name>
    <dbReference type="NCBI Taxonomy" id="1041015"/>
    <lineage>
        <taxon>Eukaryota</taxon>
        <taxon>Metazoa</taxon>
        <taxon>Ecdysozoa</taxon>
        <taxon>Arthropoda</taxon>
        <taxon>Hexapoda</taxon>
        <taxon>Insecta</taxon>
        <taxon>Pterygota</taxon>
        <taxon>Neoptera</taxon>
        <taxon>Endopterygota</taxon>
        <taxon>Diptera</taxon>
        <taxon>Brachycera</taxon>
        <taxon>Muscomorpha</taxon>
        <taxon>Ephydroidea</taxon>
        <taxon>Drosophilidae</taxon>
        <taxon>Drosophila</taxon>
        <taxon>Sophophora</taxon>
    </lineage>
</organism>
<dbReference type="SMART" id="SM00112">
    <property type="entry name" value="CA"/>
    <property type="match status" value="4"/>
</dbReference>
<dbReference type="GO" id="GO:0008013">
    <property type="term" value="F:beta-catenin binding"/>
    <property type="evidence" value="ECO:0007669"/>
    <property type="project" value="TreeGrafter"/>
</dbReference>
<evidence type="ECO:0000259" key="9">
    <source>
        <dbReference type="PROSITE" id="PS50268"/>
    </source>
</evidence>
<dbReference type="InterPro" id="IPR039808">
    <property type="entry name" value="Cadherin"/>
</dbReference>
<dbReference type="GO" id="GO:0016477">
    <property type="term" value="P:cell migration"/>
    <property type="evidence" value="ECO:0007669"/>
    <property type="project" value="TreeGrafter"/>
</dbReference>
<keyword evidence="6" id="KW-1133">Transmembrane helix</keyword>
<dbReference type="InterPro" id="IPR002126">
    <property type="entry name" value="Cadherin-like_dom"/>
</dbReference>
<feature type="domain" description="Cadherin" evidence="9">
    <location>
        <begin position="277"/>
        <end position="374"/>
    </location>
</feature>
<dbReference type="Gene3D" id="2.60.40.60">
    <property type="entry name" value="Cadherins"/>
    <property type="match status" value="4"/>
</dbReference>
<dbReference type="InterPro" id="IPR015919">
    <property type="entry name" value="Cadherin-like_sf"/>
</dbReference>
<proteinExistence type="predicted"/>
<dbReference type="AlphaFoldDB" id="A0A6P4FL66"/>
<reference evidence="10" key="1">
    <citation type="submission" date="2025-08" db="UniProtKB">
        <authorList>
            <consortium name="RefSeq"/>
        </authorList>
    </citation>
    <scope>IDENTIFICATION</scope>
</reference>
<evidence type="ECO:0000256" key="8">
    <source>
        <dbReference type="PROSITE-ProRule" id="PRU00043"/>
    </source>
</evidence>
<evidence type="ECO:0000256" key="5">
    <source>
        <dbReference type="ARBA" id="ARBA00022889"/>
    </source>
</evidence>
<feature type="non-terminal residue" evidence="10">
    <location>
        <position position="1"/>
    </location>
</feature>
<dbReference type="PROSITE" id="PS00232">
    <property type="entry name" value="CADHERIN_1"/>
    <property type="match status" value="2"/>
</dbReference>
<dbReference type="PRINTS" id="PR00205">
    <property type="entry name" value="CADHERIN"/>
</dbReference>
<gene>
    <name evidence="10" type="primary">LOC108053195</name>
</gene>
<keyword evidence="7" id="KW-0472">Membrane</keyword>
<feature type="domain" description="Cadherin" evidence="9">
    <location>
        <begin position="6"/>
        <end position="64"/>
    </location>
</feature>
<dbReference type="FunFam" id="2.60.40.60:FF:000020">
    <property type="entry name" value="Dachsous cadherin-related 1b"/>
    <property type="match status" value="1"/>
</dbReference>
<evidence type="ECO:0000256" key="1">
    <source>
        <dbReference type="ARBA" id="ARBA00004370"/>
    </source>
</evidence>
<evidence type="ECO:0000313" key="10">
    <source>
        <dbReference type="RefSeq" id="XP_016991285.1"/>
    </source>
</evidence>
<dbReference type="PANTHER" id="PTHR24027:SF438">
    <property type="entry name" value="CADHERIN 23"/>
    <property type="match status" value="1"/>
</dbReference>
<dbReference type="GO" id="GO:0030154">
    <property type="term" value="P:cell differentiation"/>
    <property type="evidence" value="ECO:0007669"/>
    <property type="project" value="UniProtKB-ARBA"/>
</dbReference>
<dbReference type="GO" id="GO:0007156">
    <property type="term" value="P:homophilic cell adhesion via plasma membrane adhesion molecules"/>
    <property type="evidence" value="ECO:0007669"/>
    <property type="project" value="InterPro"/>
</dbReference>
<comment type="subcellular location">
    <subcellularLocation>
        <location evidence="1">Membrane</location>
    </subcellularLocation>
</comment>
<dbReference type="InterPro" id="IPR020894">
    <property type="entry name" value="Cadherin_CS"/>
</dbReference>
<feature type="domain" description="Cadherin" evidence="9">
    <location>
        <begin position="172"/>
        <end position="276"/>
    </location>
</feature>
<evidence type="ECO:0000256" key="6">
    <source>
        <dbReference type="ARBA" id="ARBA00022989"/>
    </source>
</evidence>
<dbReference type="FunFam" id="2.60.40.60:FF:000329">
    <property type="entry name" value="Cadherin-related tumor suppressor"/>
    <property type="match status" value="1"/>
</dbReference>
<name>A0A6P4FL66_DRORH</name>
<dbReference type="RefSeq" id="XP_016991285.1">
    <property type="nucleotide sequence ID" value="XM_017135796.1"/>
</dbReference>
<accession>A0A6P4FL66</accession>
<dbReference type="GO" id="GO:0016342">
    <property type="term" value="C:catenin complex"/>
    <property type="evidence" value="ECO:0007669"/>
    <property type="project" value="TreeGrafter"/>
</dbReference>
<keyword evidence="2" id="KW-0812">Transmembrane</keyword>
<dbReference type="OrthoDB" id="26203at2759"/>
<dbReference type="GO" id="GO:0009653">
    <property type="term" value="P:anatomical structure morphogenesis"/>
    <property type="evidence" value="ECO:0007669"/>
    <property type="project" value="UniProtKB-ARBA"/>
</dbReference>
<evidence type="ECO:0000256" key="4">
    <source>
        <dbReference type="ARBA" id="ARBA00022837"/>
    </source>
</evidence>
<sequence length="378" mass="41683">DQNHDFSISEDTGVVRVAKNLNYERLSRYSLTVRAEDCALDNPAGDTAELTINILDINDNRPTFLDSPYLARVMENTVPPNGGYVLTVNAYDADTPPLNSQVRYFLKEGDSDLFRINASSGDIALLKPLDREQQSEYTLTLVAMDTGSPPLTGTGIVRVEVKDINDNDPVFELQSYHTTVRENFPAGTHVLRPKATDKDEGLNSKLRFSLLGEYMNRFHIDSATGEITTATSLDREETSVYYLTLMAQDSSITEPRASSVNLTISVSDVNDNVPKFDSSSYNVTVPDRISAGEFVFGAQALDLDEGKNAVVQYSISGRDQHYFDINTKTGVVSTKLELKSNSKSPEDLTYTIVITAIDQGETPLSSKAELTVILRPPE</sequence>
<evidence type="ECO:0000256" key="3">
    <source>
        <dbReference type="ARBA" id="ARBA00022737"/>
    </source>
</evidence>
<dbReference type="CDD" id="cd11304">
    <property type="entry name" value="Cadherin_repeat"/>
    <property type="match status" value="4"/>
</dbReference>
<dbReference type="FunFam" id="2.60.40.60:FF:000101">
    <property type="entry name" value="FAT atypical cadherin 4"/>
    <property type="match status" value="1"/>
</dbReference>
<evidence type="ECO:0000256" key="7">
    <source>
        <dbReference type="ARBA" id="ARBA00023136"/>
    </source>
</evidence>
<dbReference type="PANTHER" id="PTHR24027">
    <property type="entry name" value="CADHERIN-23"/>
    <property type="match status" value="1"/>
</dbReference>
<evidence type="ECO:0000256" key="2">
    <source>
        <dbReference type="ARBA" id="ARBA00022692"/>
    </source>
</evidence>
<feature type="non-terminal residue" evidence="10">
    <location>
        <position position="378"/>
    </location>
</feature>
<protein>
    <submittedName>
        <fullName evidence="10">Cadherin-related tumor suppressor-like</fullName>
    </submittedName>
</protein>
<keyword evidence="3" id="KW-0677">Repeat</keyword>
<dbReference type="PROSITE" id="PS50268">
    <property type="entry name" value="CADHERIN_2"/>
    <property type="match status" value="4"/>
</dbReference>
<dbReference type="GO" id="GO:0045296">
    <property type="term" value="F:cadherin binding"/>
    <property type="evidence" value="ECO:0007669"/>
    <property type="project" value="TreeGrafter"/>
</dbReference>
<dbReference type="GO" id="GO:0060429">
    <property type="term" value="P:epithelium development"/>
    <property type="evidence" value="ECO:0007669"/>
    <property type="project" value="UniProtKB-ARBA"/>
</dbReference>
<keyword evidence="5" id="KW-0130">Cell adhesion</keyword>
<dbReference type="Pfam" id="PF00028">
    <property type="entry name" value="Cadherin"/>
    <property type="match status" value="4"/>
</dbReference>
<keyword evidence="4 8" id="KW-0106">Calcium</keyword>
<dbReference type="SUPFAM" id="SSF49313">
    <property type="entry name" value="Cadherin-like"/>
    <property type="match status" value="4"/>
</dbReference>
<dbReference type="GO" id="GO:0005509">
    <property type="term" value="F:calcium ion binding"/>
    <property type="evidence" value="ECO:0007669"/>
    <property type="project" value="UniProtKB-UniRule"/>
</dbReference>